<evidence type="ECO:0000256" key="3">
    <source>
        <dbReference type="ARBA" id="ARBA00022670"/>
    </source>
</evidence>
<reference evidence="13 14" key="1">
    <citation type="submission" date="2016-02" db="EMBL/GenBank/DDBJ databases">
        <title>Band-tailed pigeon sequencing and assembly.</title>
        <authorList>
            <person name="Soares A.E."/>
            <person name="Novak B.J."/>
            <person name="Rice E.S."/>
            <person name="O'Connell B."/>
            <person name="Chang D."/>
            <person name="Weber S."/>
            <person name="Shapiro B."/>
        </authorList>
    </citation>
    <scope>NUCLEOTIDE SEQUENCE [LARGE SCALE GENOMIC DNA]</scope>
    <source>
        <strain evidence="13">BTP2013</strain>
        <tissue evidence="13">Blood</tissue>
    </source>
</reference>
<evidence type="ECO:0000256" key="6">
    <source>
        <dbReference type="ARBA" id="ARBA00022825"/>
    </source>
</evidence>
<dbReference type="PRINTS" id="PR00722">
    <property type="entry name" value="CHYMOTRYPSIN"/>
</dbReference>
<evidence type="ECO:0000313" key="13">
    <source>
        <dbReference type="EMBL" id="OPJ86185.1"/>
    </source>
</evidence>
<evidence type="ECO:0000256" key="11">
    <source>
        <dbReference type="SAM" id="SignalP"/>
    </source>
</evidence>
<comment type="subcellular location">
    <subcellularLocation>
        <location evidence="1">Secreted</location>
    </subcellularLocation>
</comment>
<evidence type="ECO:0000256" key="2">
    <source>
        <dbReference type="ARBA" id="ARBA00022525"/>
    </source>
</evidence>
<dbReference type="Proteomes" id="UP000190648">
    <property type="component" value="Unassembled WGS sequence"/>
</dbReference>
<dbReference type="PANTHER" id="PTHR24257:SF19">
    <property type="entry name" value="CHYMOTRYPSIN-LIKE ELASTASE FAMILY MEMBER 2B"/>
    <property type="match status" value="1"/>
</dbReference>
<dbReference type="PROSITE" id="PS50240">
    <property type="entry name" value="TRYPSIN_DOM"/>
    <property type="match status" value="1"/>
</dbReference>
<feature type="domain" description="Peptidase S1" evidence="12">
    <location>
        <begin position="30"/>
        <end position="201"/>
    </location>
</feature>
<dbReference type="InterPro" id="IPR018114">
    <property type="entry name" value="TRYPSIN_HIS"/>
</dbReference>
<sequence length="201" mass="21365">MLGVLFAVLSLAAAAFGCGVPAYPPLVSRVVGGEDARPFSWPWQVSLQYYSNGQWHHTCGGTLIATNWVLTAAHCISSSRTYRVYLGKYNLAASEAGSVALSPQKFVVNANWDSSDVSKGNDIALIKLPQHVTLSNQIQLACLPPAESVLSADTACYVTGWGRLQSKCLDVCGTKSASTAFTFGTDWEKAVDGAQTPSTSQ</sequence>
<dbReference type="GO" id="GO:0004252">
    <property type="term" value="F:serine-type endopeptidase activity"/>
    <property type="evidence" value="ECO:0007669"/>
    <property type="project" value="UniProtKB-EC"/>
</dbReference>
<dbReference type="OrthoDB" id="10061449at2759"/>
<evidence type="ECO:0000256" key="4">
    <source>
        <dbReference type="ARBA" id="ARBA00022729"/>
    </source>
</evidence>
<dbReference type="InterPro" id="IPR001254">
    <property type="entry name" value="Trypsin_dom"/>
</dbReference>
<feature type="signal peptide" evidence="11">
    <location>
        <begin position="1"/>
        <end position="17"/>
    </location>
</feature>
<keyword evidence="2" id="KW-0964">Secreted</keyword>
<dbReference type="InterPro" id="IPR050850">
    <property type="entry name" value="Peptidase_S1_Elastase_sf"/>
</dbReference>
<evidence type="ECO:0000313" key="14">
    <source>
        <dbReference type="Proteomes" id="UP000190648"/>
    </source>
</evidence>
<gene>
    <name evidence="13" type="ORF">AV530_011348</name>
</gene>
<dbReference type="PANTHER" id="PTHR24257">
    <property type="entry name" value="CHYMOTRYPSIN-LIKE ELASTASE FAMILY MEMBER"/>
    <property type="match status" value="1"/>
</dbReference>
<keyword evidence="3" id="KW-0645">Protease</keyword>
<dbReference type="InterPro" id="IPR043504">
    <property type="entry name" value="Peptidase_S1_PA_chymotrypsin"/>
</dbReference>
<name>A0A1V4KP43_PATFA</name>
<comment type="catalytic activity">
    <reaction evidence="9">
        <text>Preferential cleavage: Leu-|-Xaa, Met-|-Xaa and Phe-|-Xaa. Hydrolyzes elastin.</text>
        <dbReference type="EC" id="3.4.21.71"/>
    </reaction>
</comment>
<dbReference type="CDD" id="cd00190">
    <property type="entry name" value="Tryp_SPc"/>
    <property type="match status" value="1"/>
</dbReference>
<keyword evidence="6" id="KW-0720">Serine protease</keyword>
<dbReference type="FunFam" id="2.40.10.10:FF:000004">
    <property type="entry name" value="Tryptase gamma 1"/>
    <property type="match status" value="1"/>
</dbReference>
<evidence type="ECO:0000256" key="10">
    <source>
        <dbReference type="ARBA" id="ARBA00038991"/>
    </source>
</evidence>
<dbReference type="GO" id="GO:0006508">
    <property type="term" value="P:proteolysis"/>
    <property type="evidence" value="ECO:0007669"/>
    <property type="project" value="UniProtKB-KW"/>
</dbReference>
<dbReference type="SMART" id="SM00020">
    <property type="entry name" value="Tryp_SPc"/>
    <property type="match status" value="1"/>
</dbReference>
<keyword evidence="7" id="KW-0865">Zymogen</keyword>
<protein>
    <recommendedName>
        <fullName evidence="10">pancreatic elastase II</fullName>
        <ecNumber evidence="10">3.4.21.71</ecNumber>
    </recommendedName>
</protein>
<evidence type="ECO:0000256" key="7">
    <source>
        <dbReference type="ARBA" id="ARBA00023145"/>
    </source>
</evidence>
<accession>A0A1V4KP43</accession>
<dbReference type="PROSITE" id="PS00134">
    <property type="entry name" value="TRYPSIN_HIS"/>
    <property type="match status" value="1"/>
</dbReference>
<keyword evidence="4 11" id="KW-0732">Signal</keyword>
<dbReference type="GO" id="GO:0005615">
    <property type="term" value="C:extracellular space"/>
    <property type="evidence" value="ECO:0007669"/>
    <property type="project" value="TreeGrafter"/>
</dbReference>
<dbReference type="EC" id="3.4.21.71" evidence="10"/>
<dbReference type="SUPFAM" id="SSF50494">
    <property type="entry name" value="Trypsin-like serine proteases"/>
    <property type="match status" value="1"/>
</dbReference>
<comment type="caution">
    <text evidence="13">The sequence shown here is derived from an EMBL/GenBank/DDBJ whole genome shotgun (WGS) entry which is preliminary data.</text>
</comment>
<dbReference type="STRING" id="372326.A0A1V4KP43"/>
<dbReference type="InterPro" id="IPR009003">
    <property type="entry name" value="Peptidase_S1_PA"/>
</dbReference>
<evidence type="ECO:0000256" key="1">
    <source>
        <dbReference type="ARBA" id="ARBA00004613"/>
    </source>
</evidence>
<evidence type="ECO:0000256" key="8">
    <source>
        <dbReference type="ARBA" id="ARBA00023157"/>
    </source>
</evidence>
<dbReference type="Gene3D" id="2.40.10.10">
    <property type="entry name" value="Trypsin-like serine proteases"/>
    <property type="match status" value="1"/>
</dbReference>
<organism evidence="13 14">
    <name type="scientific">Patagioenas fasciata monilis</name>
    <dbReference type="NCBI Taxonomy" id="372326"/>
    <lineage>
        <taxon>Eukaryota</taxon>
        <taxon>Metazoa</taxon>
        <taxon>Chordata</taxon>
        <taxon>Craniata</taxon>
        <taxon>Vertebrata</taxon>
        <taxon>Euteleostomi</taxon>
        <taxon>Archelosauria</taxon>
        <taxon>Archosauria</taxon>
        <taxon>Dinosauria</taxon>
        <taxon>Saurischia</taxon>
        <taxon>Theropoda</taxon>
        <taxon>Coelurosauria</taxon>
        <taxon>Aves</taxon>
        <taxon>Neognathae</taxon>
        <taxon>Neoaves</taxon>
        <taxon>Columbimorphae</taxon>
        <taxon>Columbiformes</taxon>
        <taxon>Columbidae</taxon>
        <taxon>Patagioenas</taxon>
    </lineage>
</organism>
<dbReference type="Pfam" id="PF00089">
    <property type="entry name" value="Trypsin"/>
    <property type="match status" value="1"/>
</dbReference>
<proteinExistence type="predicted"/>
<evidence type="ECO:0000256" key="5">
    <source>
        <dbReference type="ARBA" id="ARBA00022801"/>
    </source>
</evidence>
<evidence type="ECO:0000259" key="12">
    <source>
        <dbReference type="PROSITE" id="PS50240"/>
    </source>
</evidence>
<feature type="chain" id="PRO_5011985426" description="pancreatic elastase II" evidence="11">
    <location>
        <begin position="18"/>
        <end position="201"/>
    </location>
</feature>
<evidence type="ECO:0000256" key="9">
    <source>
        <dbReference type="ARBA" id="ARBA00036026"/>
    </source>
</evidence>
<dbReference type="EMBL" id="LSYS01002427">
    <property type="protein sequence ID" value="OPJ86185.1"/>
    <property type="molecule type" value="Genomic_DNA"/>
</dbReference>
<dbReference type="AlphaFoldDB" id="A0A1V4KP43"/>
<dbReference type="InterPro" id="IPR001314">
    <property type="entry name" value="Peptidase_S1A"/>
</dbReference>
<keyword evidence="8" id="KW-1015">Disulfide bond</keyword>
<keyword evidence="14" id="KW-1185">Reference proteome</keyword>
<keyword evidence="5" id="KW-0378">Hydrolase</keyword>